<keyword evidence="3" id="KW-1185">Reference proteome</keyword>
<organism evidence="2 3">
    <name type="scientific">Chondromyces crocatus</name>
    <dbReference type="NCBI Taxonomy" id="52"/>
    <lineage>
        <taxon>Bacteria</taxon>
        <taxon>Pseudomonadati</taxon>
        <taxon>Myxococcota</taxon>
        <taxon>Polyangia</taxon>
        <taxon>Polyangiales</taxon>
        <taxon>Polyangiaceae</taxon>
        <taxon>Chondromyces</taxon>
    </lineage>
</organism>
<proteinExistence type="predicted"/>
<dbReference type="Proteomes" id="UP000067626">
    <property type="component" value="Chromosome"/>
</dbReference>
<feature type="region of interest" description="Disordered" evidence="1">
    <location>
        <begin position="220"/>
        <end position="329"/>
    </location>
</feature>
<accession>A0A0K1EBH8</accession>
<dbReference type="KEGG" id="ccro:CMC5_020760"/>
<protein>
    <submittedName>
        <fullName evidence="2">Uncharacterized protein</fullName>
    </submittedName>
</protein>
<evidence type="ECO:0000313" key="2">
    <source>
        <dbReference type="EMBL" id="AKT37933.1"/>
    </source>
</evidence>
<gene>
    <name evidence="2" type="ORF">CMC5_020760</name>
</gene>
<evidence type="ECO:0000313" key="3">
    <source>
        <dbReference type="Proteomes" id="UP000067626"/>
    </source>
</evidence>
<sequence length="329" mass="35226">MFTTSTLDNPRKLVVGNAVSNALNVNRPNPLLSSTQLRAEALVDASERLRFFIGISPQRVDQATDTVVTSFRAHLEKGEQVLKDSVVPLGAPQREALGRFRMLRTRLFPKGTAYIRASMDLQWGELVALRGALHEPEVVDAIAVQGMQDLSAHLLEHIALYGRMLGKEAGSARAGVEEASGVWNEAMRLFTAQVVLDYEKDAAIQQELLGTYHAQLEQQRASYRTRKVPSPADKPSSGNDAENRCPEVTGQGAAAAQGTAVAQKTAEAPKTAVAQQNGSDASKAAVLQREPHARAASEPGAQVTVAQACAKERPQEAEVTGPSTALSAT</sequence>
<dbReference type="EMBL" id="CP012159">
    <property type="protein sequence ID" value="AKT37933.1"/>
    <property type="molecule type" value="Genomic_DNA"/>
</dbReference>
<evidence type="ECO:0000256" key="1">
    <source>
        <dbReference type="SAM" id="MobiDB-lite"/>
    </source>
</evidence>
<feature type="compositionally biased region" description="Low complexity" evidence="1">
    <location>
        <begin position="248"/>
        <end position="266"/>
    </location>
</feature>
<name>A0A0K1EBH8_CHOCO</name>
<dbReference type="AlphaFoldDB" id="A0A0K1EBH8"/>
<reference evidence="2 3" key="1">
    <citation type="submission" date="2015-07" db="EMBL/GenBank/DDBJ databases">
        <title>Genome analysis of myxobacterium Chondromyces crocatus Cm c5 reveals a high potential for natural compound synthesis and the genetic basis for the loss of fruiting body formation.</title>
        <authorList>
            <person name="Zaburannyi N."/>
            <person name="Bunk B."/>
            <person name="Maier J."/>
            <person name="Overmann J."/>
            <person name="Mueller R."/>
        </authorList>
    </citation>
    <scope>NUCLEOTIDE SEQUENCE [LARGE SCALE GENOMIC DNA]</scope>
    <source>
        <strain evidence="2 3">Cm c5</strain>
    </source>
</reference>
<dbReference type="RefSeq" id="WP_050430229.1">
    <property type="nucleotide sequence ID" value="NZ_CP012159.1"/>
</dbReference>